<dbReference type="PANTHER" id="PTHR12877:SF15">
    <property type="entry name" value="RHO GUANINE NUCLEOTIDE EXCHANGE FACTOR 17"/>
    <property type="match status" value="1"/>
</dbReference>
<evidence type="ECO:0000256" key="3">
    <source>
        <dbReference type="SAM" id="MobiDB-lite"/>
    </source>
</evidence>
<evidence type="ECO:0000259" key="5">
    <source>
        <dbReference type="PROSITE" id="PS50010"/>
    </source>
</evidence>
<name>A0A2G8JWB8_STIJA</name>
<dbReference type="SUPFAM" id="SSF50729">
    <property type="entry name" value="PH domain-like"/>
    <property type="match status" value="1"/>
</dbReference>
<evidence type="ECO:0000256" key="4">
    <source>
        <dbReference type="SAM" id="SignalP"/>
    </source>
</evidence>
<dbReference type="PANTHER" id="PTHR12877">
    <property type="entry name" value="RHO GUANINE NUCLEOTIDE EXCHANGE FACTOR"/>
    <property type="match status" value="1"/>
</dbReference>
<dbReference type="OrthoDB" id="4066896at2759"/>
<dbReference type="InterPro" id="IPR000219">
    <property type="entry name" value="DH_dom"/>
</dbReference>
<feature type="chain" id="PRO_5013916630" evidence="4">
    <location>
        <begin position="16"/>
        <end position="925"/>
    </location>
</feature>
<feature type="domain" description="DH" evidence="5">
    <location>
        <begin position="1"/>
        <end position="195"/>
    </location>
</feature>
<dbReference type="InterPro" id="IPR035899">
    <property type="entry name" value="DBL_dom_sf"/>
</dbReference>
<protein>
    <submittedName>
        <fullName evidence="6">Putative rho guanine nucleotide exchange factor 17</fullName>
    </submittedName>
</protein>
<sequence>MKFTSMMMLVATVLMRYQQLPEMMPRSLGMRQRYQRPLKSTECSGICDAGIVDSIFYKIPEILQNHETFLQQLEMGIENKHTLQKIANLITNSFSKQPVLDAYTAFTNNFDHAKELITKASQKLAFIKFLEERTKEHKERLHIDDLIIQPVQRIPRYELLLKDLIDNTPPEHEDIESLNMALDTVRKLAVAVDESKNLADNARKDEQALKDLEGLIDGVDLVSPHRKFVRQYAITEMKGGKKERCLFLFSDMIICASVKRRSGGLRRPSVTVLLPIEASKYKVAWKVHIEDVEILKSMPNAKRANQERDLGRLEEDLAILNRISGLSDTLNCTHVVLDETLKELIDSVSKKISEHQALASLPISPLNKVELSVTSSEGIDTFVIFFHNTESRVSFENEVADAKKKLAASSRNHFPPVFLDAIPIMKTRSGMQFSCASPSLGTINDSLREVWVCNSDGYVGQVCLLNLNPEPTVAFCISLCSARILCIAAVPGTQEHPNGRGKLRITNTPYQTQKPPPRPPPQAPSFTPISMGNSSEASEIMAFDSDDSEDEDMKTQDMTDNVELNVLSVEESAKESEGEDLEDKDTHLEESQTDFEVCQPTMWLGTEDCCIHVYQCTDNLRTKKSRAKIRHPAAVQCILYFDNKVFVALANGDLTVYKREPGQSWDTTNPMTVTLGSSTTPITRMVAVRGKLWCGCQNSILIVDPNNLNIQHQFAVCNDNQRAVYCMVSSGWGVWVSLQSSAVVRLFHATTYENLCNVDVTQTVHKMLAGSDAIIRQHKAACLRITALLVCRDLLWMGTSAGVVLTLPMPKLGLGSTTLKESPTATGSNQGHTGHVRFLTFVDLNNAFSNNNNTSKRITLPNAADRVNENLADVAVTNQDERRKSGSSGMMVISGGDGYEDFGATTPNEMAGKEDSTNHLLLWQV</sequence>
<organism evidence="6 7">
    <name type="scientific">Stichopus japonicus</name>
    <name type="common">Sea cucumber</name>
    <dbReference type="NCBI Taxonomy" id="307972"/>
    <lineage>
        <taxon>Eukaryota</taxon>
        <taxon>Metazoa</taxon>
        <taxon>Echinodermata</taxon>
        <taxon>Eleutherozoa</taxon>
        <taxon>Echinozoa</taxon>
        <taxon>Holothuroidea</taxon>
        <taxon>Aspidochirotacea</taxon>
        <taxon>Aspidochirotida</taxon>
        <taxon>Stichopodidae</taxon>
        <taxon>Apostichopus</taxon>
    </lineage>
</organism>
<accession>A0A2G8JWB8</accession>
<proteinExistence type="predicted"/>
<dbReference type="Gene3D" id="2.130.10.10">
    <property type="entry name" value="YVTN repeat-like/Quinoprotein amine dehydrogenase"/>
    <property type="match status" value="1"/>
</dbReference>
<dbReference type="InterPro" id="IPR036322">
    <property type="entry name" value="WD40_repeat_dom_sf"/>
</dbReference>
<dbReference type="Pfam" id="PF19056">
    <property type="entry name" value="WD40_2"/>
    <property type="match status" value="1"/>
</dbReference>
<keyword evidence="7" id="KW-1185">Reference proteome</keyword>
<feature type="region of interest" description="Disordered" evidence="3">
    <location>
        <begin position="570"/>
        <end position="592"/>
    </location>
</feature>
<dbReference type="SMART" id="SM00325">
    <property type="entry name" value="RhoGEF"/>
    <property type="match status" value="1"/>
</dbReference>
<feature type="region of interest" description="Disordered" evidence="3">
    <location>
        <begin position="496"/>
        <end position="532"/>
    </location>
</feature>
<evidence type="ECO:0000313" key="7">
    <source>
        <dbReference type="Proteomes" id="UP000230750"/>
    </source>
</evidence>
<keyword evidence="1" id="KW-0597">Phosphoprotein</keyword>
<dbReference type="STRING" id="307972.A0A2G8JWB8"/>
<dbReference type="InterPro" id="IPR015943">
    <property type="entry name" value="WD40/YVTN_repeat-like_dom_sf"/>
</dbReference>
<keyword evidence="4" id="KW-0732">Signal</keyword>
<reference evidence="6 7" key="1">
    <citation type="journal article" date="2017" name="PLoS Biol.">
        <title>The sea cucumber genome provides insights into morphological evolution and visceral regeneration.</title>
        <authorList>
            <person name="Zhang X."/>
            <person name="Sun L."/>
            <person name="Yuan J."/>
            <person name="Sun Y."/>
            <person name="Gao Y."/>
            <person name="Zhang L."/>
            <person name="Li S."/>
            <person name="Dai H."/>
            <person name="Hamel J.F."/>
            <person name="Liu C."/>
            <person name="Yu Y."/>
            <person name="Liu S."/>
            <person name="Lin W."/>
            <person name="Guo K."/>
            <person name="Jin S."/>
            <person name="Xu P."/>
            <person name="Storey K.B."/>
            <person name="Huan P."/>
            <person name="Zhang T."/>
            <person name="Zhou Y."/>
            <person name="Zhang J."/>
            <person name="Lin C."/>
            <person name="Li X."/>
            <person name="Xing L."/>
            <person name="Huo D."/>
            <person name="Sun M."/>
            <person name="Wang L."/>
            <person name="Mercier A."/>
            <person name="Li F."/>
            <person name="Yang H."/>
            <person name="Xiang J."/>
        </authorList>
    </citation>
    <scope>NUCLEOTIDE SEQUENCE [LARGE SCALE GENOMIC DNA]</scope>
    <source>
        <strain evidence="6">Shaxun</strain>
        <tissue evidence="6">Muscle</tissue>
    </source>
</reference>
<dbReference type="GO" id="GO:0005085">
    <property type="term" value="F:guanyl-nucleotide exchange factor activity"/>
    <property type="evidence" value="ECO:0007669"/>
    <property type="project" value="UniProtKB-KW"/>
</dbReference>
<dbReference type="Proteomes" id="UP000230750">
    <property type="component" value="Unassembled WGS sequence"/>
</dbReference>
<dbReference type="GO" id="GO:0030036">
    <property type="term" value="P:actin cytoskeleton organization"/>
    <property type="evidence" value="ECO:0007669"/>
    <property type="project" value="TreeGrafter"/>
</dbReference>
<dbReference type="SUPFAM" id="SSF48065">
    <property type="entry name" value="DBL homology domain (DH-domain)"/>
    <property type="match status" value="1"/>
</dbReference>
<dbReference type="InterPro" id="IPR039919">
    <property type="entry name" value="ARHGEF10/ARHGEF17"/>
</dbReference>
<evidence type="ECO:0000313" key="6">
    <source>
        <dbReference type="EMBL" id="PIK40019.1"/>
    </source>
</evidence>
<feature type="compositionally biased region" description="Pro residues" evidence="3">
    <location>
        <begin position="514"/>
        <end position="523"/>
    </location>
</feature>
<dbReference type="CDD" id="cd00160">
    <property type="entry name" value="RhoGEF"/>
    <property type="match status" value="1"/>
</dbReference>
<dbReference type="PROSITE" id="PS50010">
    <property type="entry name" value="DH_2"/>
    <property type="match status" value="1"/>
</dbReference>
<dbReference type="AlphaFoldDB" id="A0A2G8JWB8"/>
<keyword evidence="2" id="KW-0344">Guanine-nucleotide releasing factor</keyword>
<dbReference type="Pfam" id="PF00621">
    <property type="entry name" value="RhoGEF"/>
    <property type="match status" value="1"/>
</dbReference>
<gene>
    <name evidence="6" type="ORF">BSL78_23136</name>
</gene>
<dbReference type="Gene3D" id="2.30.29.30">
    <property type="entry name" value="Pleckstrin-homology domain (PH domain)/Phosphotyrosine-binding domain (PTB)"/>
    <property type="match status" value="1"/>
</dbReference>
<dbReference type="SUPFAM" id="SSF50978">
    <property type="entry name" value="WD40 repeat-like"/>
    <property type="match status" value="1"/>
</dbReference>
<dbReference type="Gene3D" id="1.20.900.10">
    <property type="entry name" value="Dbl homology (DH) domain"/>
    <property type="match status" value="1"/>
</dbReference>
<dbReference type="EMBL" id="MRZV01001174">
    <property type="protein sequence ID" value="PIK40019.1"/>
    <property type="molecule type" value="Genomic_DNA"/>
</dbReference>
<feature type="signal peptide" evidence="4">
    <location>
        <begin position="1"/>
        <end position="15"/>
    </location>
</feature>
<dbReference type="InterPro" id="IPR011993">
    <property type="entry name" value="PH-like_dom_sf"/>
</dbReference>
<evidence type="ECO:0000256" key="2">
    <source>
        <dbReference type="ARBA" id="ARBA00022658"/>
    </source>
</evidence>
<comment type="caution">
    <text evidence="6">The sequence shown here is derived from an EMBL/GenBank/DDBJ whole genome shotgun (WGS) entry which is preliminary data.</text>
</comment>
<evidence type="ECO:0000256" key="1">
    <source>
        <dbReference type="ARBA" id="ARBA00022553"/>
    </source>
</evidence>
<dbReference type="Pfam" id="PF19057">
    <property type="entry name" value="PH_19"/>
    <property type="match status" value="1"/>
</dbReference>
<dbReference type="FunFam" id="2.130.10.10:FF:001706">
    <property type="entry name" value="Rho guanine nucleotide exchange factor 17"/>
    <property type="match status" value="1"/>
</dbReference>